<proteinExistence type="predicted"/>
<keyword evidence="2" id="KW-1185">Reference proteome</keyword>
<organism evidence="1 2">
    <name type="scientific">Macrolepiota fuliginosa MF-IS2</name>
    <dbReference type="NCBI Taxonomy" id="1400762"/>
    <lineage>
        <taxon>Eukaryota</taxon>
        <taxon>Fungi</taxon>
        <taxon>Dikarya</taxon>
        <taxon>Basidiomycota</taxon>
        <taxon>Agaricomycotina</taxon>
        <taxon>Agaricomycetes</taxon>
        <taxon>Agaricomycetidae</taxon>
        <taxon>Agaricales</taxon>
        <taxon>Agaricineae</taxon>
        <taxon>Agaricaceae</taxon>
        <taxon>Macrolepiota</taxon>
    </lineage>
</organism>
<dbReference type="Proteomes" id="UP000807342">
    <property type="component" value="Unassembled WGS sequence"/>
</dbReference>
<gene>
    <name evidence="1" type="ORF">P691DRAFT_659279</name>
</gene>
<dbReference type="AlphaFoldDB" id="A0A9P5XMG4"/>
<sequence>MPISGGESIYRLIMNRLVGLERNHTLYEQYMAQQHLVVREALKRLGEDTGRLEGLVRLL</sequence>
<evidence type="ECO:0000313" key="2">
    <source>
        <dbReference type="Proteomes" id="UP000807342"/>
    </source>
</evidence>
<dbReference type="OrthoDB" id="266334at2759"/>
<accession>A0A9P5XMG4</accession>
<evidence type="ECO:0000313" key="1">
    <source>
        <dbReference type="EMBL" id="KAF9453179.1"/>
    </source>
</evidence>
<comment type="caution">
    <text evidence="1">The sequence shown here is derived from an EMBL/GenBank/DDBJ whole genome shotgun (WGS) entry which is preliminary data.</text>
</comment>
<protein>
    <submittedName>
        <fullName evidence="1">Uncharacterized protein</fullName>
    </submittedName>
</protein>
<name>A0A9P5XMG4_9AGAR</name>
<dbReference type="EMBL" id="MU151064">
    <property type="protein sequence ID" value="KAF9453179.1"/>
    <property type="molecule type" value="Genomic_DNA"/>
</dbReference>
<reference evidence="1" key="1">
    <citation type="submission" date="2020-11" db="EMBL/GenBank/DDBJ databases">
        <authorList>
            <consortium name="DOE Joint Genome Institute"/>
            <person name="Ahrendt S."/>
            <person name="Riley R."/>
            <person name="Andreopoulos W."/>
            <person name="Labutti K."/>
            <person name="Pangilinan J."/>
            <person name="Ruiz-Duenas F.J."/>
            <person name="Barrasa J.M."/>
            <person name="Sanchez-Garcia M."/>
            <person name="Camarero S."/>
            <person name="Miyauchi S."/>
            <person name="Serrano A."/>
            <person name="Linde D."/>
            <person name="Babiker R."/>
            <person name="Drula E."/>
            <person name="Ayuso-Fernandez I."/>
            <person name="Pacheco R."/>
            <person name="Padilla G."/>
            <person name="Ferreira P."/>
            <person name="Barriuso J."/>
            <person name="Kellner H."/>
            <person name="Castanera R."/>
            <person name="Alfaro M."/>
            <person name="Ramirez L."/>
            <person name="Pisabarro A.G."/>
            <person name="Kuo A."/>
            <person name="Tritt A."/>
            <person name="Lipzen A."/>
            <person name="He G."/>
            <person name="Yan M."/>
            <person name="Ng V."/>
            <person name="Cullen D."/>
            <person name="Martin F."/>
            <person name="Rosso M.-N."/>
            <person name="Henrissat B."/>
            <person name="Hibbett D."/>
            <person name="Martinez A.T."/>
            <person name="Grigoriev I.V."/>
        </authorList>
    </citation>
    <scope>NUCLEOTIDE SEQUENCE</scope>
    <source>
        <strain evidence="1">MF-IS2</strain>
    </source>
</reference>